<name>A0ABS2FY40_9FIRM</name>
<dbReference type="InterPro" id="IPR001761">
    <property type="entry name" value="Peripla_BP/Lac1_sug-bd_dom"/>
</dbReference>
<evidence type="ECO:0000256" key="3">
    <source>
        <dbReference type="ARBA" id="ARBA00023163"/>
    </source>
</evidence>
<dbReference type="SUPFAM" id="SSF53822">
    <property type="entry name" value="Periplasmic binding protein-like I"/>
    <property type="match status" value="1"/>
</dbReference>
<keyword evidence="1" id="KW-0805">Transcription regulation</keyword>
<reference evidence="5 6" key="1">
    <citation type="journal article" date="2021" name="Sci. Rep.">
        <title>The distribution of antibiotic resistance genes in chicken gut microbiota commensals.</title>
        <authorList>
            <person name="Juricova H."/>
            <person name="Matiasovicova J."/>
            <person name="Kubasova T."/>
            <person name="Cejkova D."/>
            <person name="Rychlik I."/>
        </authorList>
    </citation>
    <scope>NUCLEOTIDE SEQUENCE [LARGE SCALE GENOMIC DNA]</scope>
    <source>
        <strain evidence="5 6">An411</strain>
    </source>
</reference>
<dbReference type="SUPFAM" id="SSF47413">
    <property type="entry name" value="lambda repressor-like DNA-binding domains"/>
    <property type="match status" value="1"/>
</dbReference>
<comment type="caution">
    <text evidence="5">The sequence shown here is derived from an EMBL/GenBank/DDBJ whole genome shotgun (WGS) entry which is preliminary data.</text>
</comment>
<dbReference type="CDD" id="cd01392">
    <property type="entry name" value="HTH_LacI"/>
    <property type="match status" value="1"/>
</dbReference>
<dbReference type="Gene3D" id="1.10.260.40">
    <property type="entry name" value="lambda repressor-like DNA-binding domains"/>
    <property type="match status" value="1"/>
</dbReference>
<dbReference type="Pfam" id="PF00356">
    <property type="entry name" value="LacI"/>
    <property type="match status" value="1"/>
</dbReference>
<evidence type="ECO:0000256" key="2">
    <source>
        <dbReference type="ARBA" id="ARBA00023125"/>
    </source>
</evidence>
<dbReference type="GO" id="GO:0003677">
    <property type="term" value="F:DNA binding"/>
    <property type="evidence" value="ECO:0007669"/>
    <property type="project" value="UniProtKB-KW"/>
</dbReference>
<feature type="domain" description="HTH lacI-type" evidence="4">
    <location>
        <begin position="5"/>
        <end position="59"/>
    </location>
</feature>
<keyword evidence="3" id="KW-0804">Transcription</keyword>
<dbReference type="PANTHER" id="PTHR30146">
    <property type="entry name" value="LACI-RELATED TRANSCRIPTIONAL REPRESSOR"/>
    <property type="match status" value="1"/>
</dbReference>
<dbReference type="InterPro" id="IPR028082">
    <property type="entry name" value="Peripla_BP_I"/>
</dbReference>
<dbReference type="InterPro" id="IPR010982">
    <property type="entry name" value="Lambda_DNA-bd_dom_sf"/>
</dbReference>
<keyword evidence="2 5" id="KW-0238">DNA-binding</keyword>
<evidence type="ECO:0000259" key="4">
    <source>
        <dbReference type="PROSITE" id="PS50932"/>
    </source>
</evidence>
<keyword evidence="6" id="KW-1185">Reference proteome</keyword>
<dbReference type="InterPro" id="IPR000843">
    <property type="entry name" value="HTH_LacI"/>
</dbReference>
<accession>A0ABS2FY40</accession>
<organism evidence="5 6">
    <name type="scientific">Oscillibacter valericigenes</name>
    <dbReference type="NCBI Taxonomy" id="351091"/>
    <lineage>
        <taxon>Bacteria</taxon>
        <taxon>Bacillati</taxon>
        <taxon>Bacillota</taxon>
        <taxon>Clostridia</taxon>
        <taxon>Eubacteriales</taxon>
        <taxon>Oscillospiraceae</taxon>
        <taxon>Oscillibacter</taxon>
    </lineage>
</organism>
<evidence type="ECO:0000313" key="5">
    <source>
        <dbReference type="EMBL" id="MBM6852218.1"/>
    </source>
</evidence>
<dbReference type="Pfam" id="PF00532">
    <property type="entry name" value="Peripla_BP_1"/>
    <property type="match status" value="1"/>
</dbReference>
<evidence type="ECO:0000313" key="6">
    <source>
        <dbReference type="Proteomes" id="UP000719500"/>
    </source>
</evidence>
<dbReference type="Gene3D" id="3.40.50.2300">
    <property type="match status" value="2"/>
</dbReference>
<dbReference type="SMART" id="SM00354">
    <property type="entry name" value="HTH_LACI"/>
    <property type="match status" value="1"/>
</dbReference>
<dbReference type="CDD" id="cd06267">
    <property type="entry name" value="PBP1_LacI_sugar_binding-like"/>
    <property type="match status" value="1"/>
</dbReference>
<sequence>MAKRITLKEIAALTGTSVSTVSKALNQSTEISEGKRRQIIEVARALHYPFERLERVLPENRERMVGFLVPDVSNPYFARLWRGVEDIARSHDYSVVACHTGEDPELEIEQINRIQRLDVAGLLSVPIREENYQRLRLPLVLLSRCSVACESFSYVVNNDFRGAYLAAKYFLDQGKTNVFFLSGPEEISVATNRTQGILAAFRERDLPFPKSHIYYNNLKFKDGHRTLEKILRANRPPLGVFCSSDIVAIGVLNMARSGGYKIPEEISIVGYDDIENDQYLDYPLTTIAQADYQIGSHGMKTLLEIISEKEPYRQVRQIVFEPEIVVRKT</sequence>
<gene>
    <name evidence="5" type="ORF">H9X91_12280</name>
</gene>
<evidence type="ECO:0000256" key="1">
    <source>
        <dbReference type="ARBA" id="ARBA00023015"/>
    </source>
</evidence>
<dbReference type="Proteomes" id="UP000719500">
    <property type="component" value="Unassembled WGS sequence"/>
</dbReference>
<dbReference type="PROSITE" id="PS50932">
    <property type="entry name" value="HTH_LACI_2"/>
    <property type="match status" value="1"/>
</dbReference>
<protein>
    <submittedName>
        <fullName evidence="5">LacI family DNA-binding transcriptional regulator</fullName>
    </submittedName>
</protein>
<dbReference type="PANTHER" id="PTHR30146:SF109">
    <property type="entry name" value="HTH-TYPE TRANSCRIPTIONAL REGULATOR GALS"/>
    <property type="match status" value="1"/>
</dbReference>
<dbReference type="RefSeq" id="WP_204805424.1">
    <property type="nucleotide sequence ID" value="NZ_JACSNX010000025.1"/>
</dbReference>
<dbReference type="EMBL" id="JACSNX010000025">
    <property type="protein sequence ID" value="MBM6852218.1"/>
    <property type="molecule type" value="Genomic_DNA"/>
</dbReference>
<proteinExistence type="predicted"/>